<dbReference type="Gene3D" id="2.60.40.1120">
    <property type="entry name" value="Carboxypeptidase-like, regulatory domain"/>
    <property type="match status" value="1"/>
</dbReference>
<evidence type="ECO:0000313" key="3">
    <source>
        <dbReference type="Proteomes" id="UP001214530"/>
    </source>
</evidence>
<accession>A0AAJ6B9R6</accession>
<feature type="transmembrane region" description="Helical" evidence="1">
    <location>
        <begin position="20"/>
        <end position="44"/>
    </location>
</feature>
<evidence type="ECO:0000256" key="1">
    <source>
        <dbReference type="SAM" id="Phobius"/>
    </source>
</evidence>
<evidence type="ECO:0000313" key="2">
    <source>
        <dbReference type="EMBL" id="WEK20478.1"/>
    </source>
</evidence>
<gene>
    <name evidence="2" type="ORF">P0Y49_04915</name>
</gene>
<protein>
    <submittedName>
        <fullName evidence="2">DUF5686 family protein</fullName>
    </submittedName>
</protein>
<dbReference type="EMBL" id="CP119313">
    <property type="protein sequence ID" value="WEK20478.1"/>
    <property type="molecule type" value="Genomic_DNA"/>
</dbReference>
<dbReference type="SUPFAM" id="SSF49464">
    <property type="entry name" value="Carboxypeptidase regulatory domain-like"/>
    <property type="match status" value="1"/>
</dbReference>
<dbReference type="Pfam" id="PF18939">
    <property type="entry name" value="DUF5686"/>
    <property type="match status" value="1"/>
</dbReference>
<keyword evidence="1" id="KW-0812">Transmembrane</keyword>
<dbReference type="InterPro" id="IPR008969">
    <property type="entry name" value="CarboxyPept-like_regulatory"/>
</dbReference>
<feature type="transmembrane region" description="Helical" evidence="1">
    <location>
        <begin position="56"/>
        <end position="73"/>
    </location>
</feature>
<dbReference type="InterPro" id="IPR043741">
    <property type="entry name" value="DUF5686"/>
</dbReference>
<proteinExistence type="predicted"/>
<reference evidence="2" key="1">
    <citation type="submission" date="2023-03" db="EMBL/GenBank/DDBJ databases">
        <title>Andean soil-derived lignocellulolytic bacterial consortium as a source of novel taxa and putative plastic-active enzymes.</title>
        <authorList>
            <person name="Diaz-Garcia L."/>
            <person name="Chuvochina M."/>
            <person name="Feuerriegel G."/>
            <person name="Bunk B."/>
            <person name="Sproer C."/>
            <person name="Streit W.R."/>
            <person name="Rodriguez L.M."/>
            <person name="Overmann J."/>
            <person name="Jimenez D.J."/>
        </authorList>
    </citation>
    <scope>NUCLEOTIDE SEQUENCE</scope>
    <source>
        <strain evidence="2">MAG 3858</strain>
    </source>
</reference>
<name>A0AAJ6B9R6_9SPHI</name>
<keyword evidence="1" id="KW-1133">Transmembrane helix</keyword>
<dbReference type="Pfam" id="PF13715">
    <property type="entry name" value="CarbopepD_reg_2"/>
    <property type="match status" value="1"/>
</dbReference>
<dbReference type="AlphaFoldDB" id="A0AAJ6B9R6"/>
<organism evidence="2 3">
    <name type="scientific">Candidatus Pedobacter colombiensis</name>
    <dbReference type="NCBI Taxonomy" id="3121371"/>
    <lineage>
        <taxon>Bacteria</taxon>
        <taxon>Pseudomonadati</taxon>
        <taxon>Bacteroidota</taxon>
        <taxon>Sphingobacteriia</taxon>
        <taxon>Sphingobacteriales</taxon>
        <taxon>Sphingobacteriaceae</taxon>
        <taxon>Pedobacter</taxon>
    </lineage>
</organism>
<sequence>MASYLSSKAWNLSIPGFGYFGRSVLLEVIKTTTVLIQIVLLIYTIESHYVPEFMKILSLFCVSFLFLFVPLMSSAQSKTTTLKPGDNIKNTTLETKVAGQVLDAASKLPLADITVEFIGNSNATQTDDQGKFVLSTSVACSQIKFSHVDYKTIIIAIKPGQSQIRNVFMEESKTQLQEVMVNAGKKKRYHNKDNPAVTLIEEVIAHKESNRMLNADYLQYDQYERIGFSLFDLSKKFLNSRVFNKYKFLLDTSMVIDDSVRTALPVYMAEKYSEVYSRREPAKKINMLKAHKEVNYSAFIDNDALDFYLNRLYGTPDIYANNIFILTNQFLSPIADHAQDFYKYFITDTIKNGNEKLIEISFTPRNLGDLLFEGKLYITMDGRYAVKSDHLEINKHININFVRRMDIDQDFKQYPDGRFYLVKSNVKSDFGLMKAKGLKIFGDRTVFFSNYKLELPKPAEFYEGKSEQQAPDQKQDNPDFWATHRTDTLRLAQTQVYHHLDSLQNMPSFKRTIWMAKFVLASYADLGPVELGPNGSFYSFNPLEGSRVAIGGRTTSSFNQHIYLEGYTAYGFKDEKQKFDIGVMYSFNGISPQGYPNNYFKVSYQYDTDIPGENFLIDKFQSVLGSITRGRNDFWQYNRIFKINYIKDLDNHLSYNLGFKHWNQQPVLGLIFQADHQPPVHSLTTSELQLDLRYAPNEQIFRGTERRHTIPNKYPIFSMEASYGMKGVLDGSTNYLNLSANISKRFYLSQLGYTDMTLLGGTVLGKVPFPYLAILPANQTYLYDWDAYNNMNFLEFVSDHYVGLNATHAFGGFLLNKVPLIKHLKLREFLTFKILYGGLRNENNPVYHSELYKFPVGPNGTALTFPLGSAPYMEIGVGIGNIFKVLQVDLVRRLTYLDHNGVTPFGLRFTIAPGF</sequence>
<dbReference type="Proteomes" id="UP001214530">
    <property type="component" value="Chromosome"/>
</dbReference>
<keyword evidence="1" id="KW-0472">Membrane</keyword>